<proteinExistence type="predicted"/>
<feature type="compositionally biased region" description="Polar residues" evidence="7">
    <location>
        <begin position="1"/>
        <end position="21"/>
    </location>
</feature>
<evidence type="ECO:0000256" key="6">
    <source>
        <dbReference type="ARBA" id="ARBA00023242"/>
    </source>
</evidence>
<dbReference type="GO" id="GO:0000981">
    <property type="term" value="F:DNA-binding transcription factor activity, RNA polymerase II-specific"/>
    <property type="evidence" value="ECO:0007669"/>
    <property type="project" value="InterPro"/>
</dbReference>
<dbReference type="Gene3D" id="4.10.240.10">
    <property type="entry name" value="Zn(2)-C6 fungal-type DNA-binding domain"/>
    <property type="match status" value="1"/>
</dbReference>
<dbReference type="GO" id="GO:0003677">
    <property type="term" value="F:DNA binding"/>
    <property type="evidence" value="ECO:0007669"/>
    <property type="project" value="UniProtKB-KW"/>
</dbReference>
<dbReference type="InterPro" id="IPR036864">
    <property type="entry name" value="Zn2-C6_fun-type_DNA-bd_sf"/>
</dbReference>
<accession>A0A9P7N4W9</accession>
<keyword evidence="4" id="KW-0238">DNA-binding</keyword>
<evidence type="ECO:0000256" key="1">
    <source>
        <dbReference type="ARBA" id="ARBA00022723"/>
    </source>
</evidence>
<feature type="region of interest" description="Disordered" evidence="7">
    <location>
        <begin position="1"/>
        <end position="35"/>
    </location>
</feature>
<comment type="caution">
    <text evidence="9">The sequence shown here is derived from an EMBL/GenBank/DDBJ whole genome shotgun (WGS) entry which is preliminary data.</text>
</comment>
<feature type="compositionally biased region" description="Polar residues" evidence="7">
    <location>
        <begin position="548"/>
        <end position="558"/>
    </location>
</feature>
<evidence type="ECO:0000313" key="10">
    <source>
        <dbReference type="Proteomes" id="UP000748025"/>
    </source>
</evidence>
<dbReference type="PANTHER" id="PTHR36206">
    <property type="entry name" value="ASPERCRYPTIN BIOSYNTHESIS CLUSTER-SPECIFIC TRANSCRIPTION REGULATOR ATNN-RELATED"/>
    <property type="match status" value="1"/>
</dbReference>
<feature type="region of interest" description="Disordered" evidence="7">
    <location>
        <begin position="540"/>
        <end position="561"/>
    </location>
</feature>
<reference evidence="9" key="1">
    <citation type="journal article" date="2020" name="bioRxiv">
        <title>Whole genome comparisons of ergot fungi reveals the divergence and evolution of species within the genus Claviceps are the result of varying mechanisms driving genome evolution and host range expansion.</title>
        <authorList>
            <person name="Wyka S.A."/>
            <person name="Mondo S.J."/>
            <person name="Liu M."/>
            <person name="Dettman J."/>
            <person name="Nalam V."/>
            <person name="Broders K.D."/>
        </authorList>
    </citation>
    <scope>NUCLEOTIDE SEQUENCE</scope>
    <source>
        <strain evidence="9">CCC 602</strain>
    </source>
</reference>
<dbReference type="SMART" id="SM00066">
    <property type="entry name" value="GAL4"/>
    <property type="match status" value="1"/>
</dbReference>
<keyword evidence="6" id="KW-0539">Nucleus</keyword>
<dbReference type="InterPro" id="IPR001138">
    <property type="entry name" value="Zn2Cys6_DnaBD"/>
</dbReference>
<keyword evidence="5" id="KW-0804">Transcription</keyword>
<evidence type="ECO:0000256" key="3">
    <source>
        <dbReference type="ARBA" id="ARBA00023015"/>
    </source>
</evidence>
<dbReference type="PROSITE" id="PS50048">
    <property type="entry name" value="ZN2_CY6_FUNGAL_2"/>
    <property type="match status" value="1"/>
</dbReference>
<sequence>MDAVSSSHLSNEPLADSTNKQPVKRGRRSNPKVKTGCSNCKLRRIKCDEARPACTQCIRSKKVCIGYPPPARGSVAIADVRIAPKPSQAAVGSNTATSDLARSGIIRPTVLPPRRAKRPTRQQRVCGSQPAVNVAPTPTLYQPSTMLALHKSEGLYFELFRIQTASELSGYFNSSFWAQRVLQECHAEAAIRHAVVALGALYKTLEESFLVSTMVPQKRDVYMGSLITHWQVAVKQYSEACNAVVLIHGQSLRAYRTRLMATILLTCFDSFIGDHKQAIVQVQSGLGLLEQLQSQYPNHRRPRPEGYIEDEVLNIFTRLAIQAKSYDMAFHFPQPYVIRLAPQQTRSAPSPRSPESPESPESSPGGSDSSANSSLEFVTPGSSSEDIVIPAQFQSLMHARLVSDMLCEKLVRFIEHLQLAKNNKSNVLPASWRQYGMNLKAQLDAWSVAFEPIFQSRIDPCVRIDDVEKAGIAALKMFQINSVILFLMMFCDTEVHFDAFFPHFKAVVDLGWEVVGAEERKAAATDKTFVPTSLCRHDQQQSQHHQQGLDTMPTNTTGDFRAGRRYHSSRIKPSFSADLGIVPPLYVVATKCREPRLRRQAIQLLRSSARREGMWDSELAANIGQWVMHIEESDDPPSPALSDDMSCACPPAKFIPEERRVMVKTVDFDLRFRVADLRVGTRAVHEGQADDRVQTTRIVW</sequence>
<evidence type="ECO:0000256" key="4">
    <source>
        <dbReference type="ARBA" id="ARBA00023125"/>
    </source>
</evidence>
<evidence type="ECO:0000313" key="9">
    <source>
        <dbReference type="EMBL" id="KAG5992862.1"/>
    </source>
</evidence>
<dbReference type="SUPFAM" id="SSF57701">
    <property type="entry name" value="Zn2/Cys6 DNA-binding domain"/>
    <property type="match status" value="1"/>
</dbReference>
<keyword evidence="10" id="KW-1185">Reference proteome</keyword>
<feature type="compositionally biased region" description="Low complexity" evidence="7">
    <location>
        <begin position="359"/>
        <end position="374"/>
    </location>
</feature>
<dbReference type="EMBL" id="SRPW01002438">
    <property type="protein sequence ID" value="KAG5992862.1"/>
    <property type="molecule type" value="Genomic_DNA"/>
</dbReference>
<dbReference type="Pfam" id="PF00172">
    <property type="entry name" value="Zn_clus"/>
    <property type="match status" value="1"/>
</dbReference>
<gene>
    <name evidence="9" type="ORF">E4U43_003643</name>
</gene>
<dbReference type="GO" id="GO:0008270">
    <property type="term" value="F:zinc ion binding"/>
    <property type="evidence" value="ECO:0007669"/>
    <property type="project" value="InterPro"/>
</dbReference>
<evidence type="ECO:0000259" key="8">
    <source>
        <dbReference type="PROSITE" id="PS50048"/>
    </source>
</evidence>
<name>A0A9P7N4W9_9HYPO</name>
<protein>
    <recommendedName>
        <fullName evidence="8">Zn(2)-C6 fungal-type domain-containing protein</fullName>
    </recommendedName>
</protein>
<evidence type="ECO:0000256" key="5">
    <source>
        <dbReference type="ARBA" id="ARBA00023163"/>
    </source>
</evidence>
<dbReference type="Proteomes" id="UP000748025">
    <property type="component" value="Unassembled WGS sequence"/>
</dbReference>
<feature type="domain" description="Zn(2)-C6 fungal-type" evidence="8">
    <location>
        <begin position="36"/>
        <end position="64"/>
    </location>
</feature>
<dbReference type="CDD" id="cd00067">
    <property type="entry name" value="GAL4"/>
    <property type="match status" value="1"/>
</dbReference>
<dbReference type="AlphaFoldDB" id="A0A9P7N4W9"/>
<feature type="region of interest" description="Disordered" evidence="7">
    <location>
        <begin position="343"/>
        <end position="379"/>
    </location>
</feature>
<organism evidence="9 10">
    <name type="scientific">Claviceps pusilla</name>
    <dbReference type="NCBI Taxonomy" id="123648"/>
    <lineage>
        <taxon>Eukaryota</taxon>
        <taxon>Fungi</taxon>
        <taxon>Dikarya</taxon>
        <taxon>Ascomycota</taxon>
        <taxon>Pezizomycotina</taxon>
        <taxon>Sordariomycetes</taxon>
        <taxon>Hypocreomycetidae</taxon>
        <taxon>Hypocreales</taxon>
        <taxon>Clavicipitaceae</taxon>
        <taxon>Claviceps</taxon>
    </lineage>
</organism>
<evidence type="ECO:0000256" key="7">
    <source>
        <dbReference type="SAM" id="MobiDB-lite"/>
    </source>
</evidence>
<dbReference type="OrthoDB" id="39175at2759"/>
<keyword evidence="2" id="KW-0862">Zinc</keyword>
<keyword evidence="1" id="KW-0479">Metal-binding</keyword>
<dbReference type="PANTHER" id="PTHR36206:SF4">
    <property type="entry name" value="HYPOTHETICAL CONSERVED PROTEIN (EUROFUNG)-RELATED"/>
    <property type="match status" value="1"/>
</dbReference>
<keyword evidence="3" id="KW-0805">Transcription regulation</keyword>
<evidence type="ECO:0000256" key="2">
    <source>
        <dbReference type="ARBA" id="ARBA00022833"/>
    </source>
</evidence>
<dbReference type="PROSITE" id="PS00463">
    <property type="entry name" value="ZN2_CY6_FUNGAL_1"/>
    <property type="match status" value="1"/>
</dbReference>
<feature type="compositionally biased region" description="Basic residues" evidence="7">
    <location>
        <begin position="22"/>
        <end position="31"/>
    </location>
</feature>
<dbReference type="InterPro" id="IPR052360">
    <property type="entry name" value="Transcr_Regulatory_Proteins"/>
</dbReference>